<evidence type="ECO:0000313" key="5">
    <source>
        <dbReference type="Proteomes" id="UP000626092"/>
    </source>
</evidence>
<dbReference type="EMBL" id="WJXA01000001">
    <property type="protein sequence ID" value="KAF7154032.1"/>
    <property type="molecule type" value="Genomic_DNA"/>
</dbReference>
<sequence>MQMKVKESSIVKPAKETPKHTLKSSNLDLLVPSFHAPTIYFYKPDGSNGFFDTHLLKEALSNCLVIFYPVAGRLKRREEGCSGGFDVDCNGEGVLFVEAESGGVMDDFGDFTPCFDLQQLIPTSDESFSLPILMLQVAYFKCGGAFLGVGFQHTLVDGMSALSFINTWSDMTCGLSITISPFIDRSLLSGRDQPSRTYHHIEYDSPPSMNNPIVTQEYQTSPKLTSTAVIKITRDQLTTLKVNSKDDENPERYNTYETLAAHVWRCSCIARGLGEDQATKLYISTDGRSRLHPPLPPGYFGNVIFTAISLALSGDLRSKPLNSTVTKIHDDALSRMDDDYLRSALDYHALQPDPTALVRGAHTFKCPNLNVVSWIRLPVYDADFGWGRPIHMGPADVPFEGNVYILPSPTGDGSLSLVICLEADHMTVFKTVFYDY</sequence>
<reference evidence="4" key="1">
    <citation type="submission" date="2019-11" db="EMBL/GenBank/DDBJ databases">
        <authorList>
            <person name="Liu Y."/>
            <person name="Hou J."/>
            <person name="Li T.-Q."/>
            <person name="Guan C.-H."/>
            <person name="Wu X."/>
            <person name="Wu H.-Z."/>
            <person name="Ling F."/>
            <person name="Zhang R."/>
            <person name="Shi X.-G."/>
            <person name="Ren J.-P."/>
            <person name="Chen E.-F."/>
            <person name="Sun J.-M."/>
        </authorList>
    </citation>
    <scope>NUCLEOTIDE SEQUENCE</scope>
    <source>
        <strain evidence="4">Adult_tree_wgs_1</strain>
        <tissue evidence="4">Leaves</tissue>
    </source>
</reference>
<keyword evidence="2" id="KW-0808">Transferase</keyword>
<comment type="similarity">
    <text evidence="1">Belongs to the plant acyltransferase family.</text>
</comment>
<comment type="caution">
    <text evidence="4">The sequence shown here is derived from an EMBL/GenBank/DDBJ whole genome shotgun (WGS) entry which is preliminary data.</text>
</comment>
<dbReference type="GO" id="GO:0016747">
    <property type="term" value="F:acyltransferase activity, transferring groups other than amino-acyl groups"/>
    <property type="evidence" value="ECO:0007669"/>
    <property type="project" value="TreeGrafter"/>
</dbReference>
<keyword evidence="3" id="KW-0012">Acyltransferase</keyword>
<organism evidence="4 5">
    <name type="scientific">Rhododendron simsii</name>
    <name type="common">Sims's rhododendron</name>
    <dbReference type="NCBI Taxonomy" id="118357"/>
    <lineage>
        <taxon>Eukaryota</taxon>
        <taxon>Viridiplantae</taxon>
        <taxon>Streptophyta</taxon>
        <taxon>Embryophyta</taxon>
        <taxon>Tracheophyta</taxon>
        <taxon>Spermatophyta</taxon>
        <taxon>Magnoliopsida</taxon>
        <taxon>eudicotyledons</taxon>
        <taxon>Gunneridae</taxon>
        <taxon>Pentapetalae</taxon>
        <taxon>asterids</taxon>
        <taxon>Ericales</taxon>
        <taxon>Ericaceae</taxon>
        <taxon>Ericoideae</taxon>
        <taxon>Rhodoreae</taxon>
        <taxon>Rhododendron</taxon>
    </lineage>
</organism>
<evidence type="ECO:0000313" key="4">
    <source>
        <dbReference type="EMBL" id="KAF7154032.1"/>
    </source>
</evidence>
<dbReference type="FunFam" id="3.30.559.10:FF:000008">
    <property type="entry name" value="Tryptamine hydroxycinnamoyl transferase"/>
    <property type="match status" value="1"/>
</dbReference>
<dbReference type="PANTHER" id="PTHR31642:SF11">
    <property type="entry name" value="SHIKIMATE O-HYDROXYCINNAMOYLTRANSFERASE"/>
    <property type="match status" value="1"/>
</dbReference>
<dbReference type="Proteomes" id="UP000626092">
    <property type="component" value="Unassembled WGS sequence"/>
</dbReference>
<keyword evidence="5" id="KW-1185">Reference proteome</keyword>
<proteinExistence type="inferred from homology"/>
<evidence type="ECO:0000256" key="1">
    <source>
        <dbReference type="ARBA" id="ARBA00009861"/>
    </source>
</evidence>
<gene>
    <name evidence="4" type="ORF">RHSIM_Rhsim01G0027900</name>
</gene>
<name>A0A834LX23_RHOSS</name>
<evidence type="ECO:0000256" key="3">
    <source>
        <dbReference type="ARBA" id="ARBA00023315"/>
    </source>
</evidence>
<dbReference type="OrthoDB" id="671439at2759"/>
<dbReference type="PANTHER" id="PTHR31642">
    <property type="entry name" value="TRICHOTHECENE 3-O-ACETYLTRANSFERASE"/>
    <property type="match status" value="1"/>
</dbReference>
<dbReference type="InterPro" id="IPR050317">
    <property type="entry name" value="Plant_Fungal_Acyltransferase"/>
</dbReference>
<protein>
    <submittedName>
        <fullName evidence="4">Uncharacterized protein</fullName>
    </submittedName>
</protein>
<dbReference type="AlphaFoldDB" id="A0A834LX23"/>
<accession>A0A834LX23</accession>
<dbReference type="Pfam" id="PF02458">
    <property type="entry name" value="Transferase"/>
    <property type="match status" value="1"/>
</dbReference>
<dbReference type="InterPro" id="IPR023213">
    <property type="entry name" value="CAT-like_dom_sf"/>
</dbReference>
<dbReference type="Gene3D" id="3.30.559.10">
    <property type="entry name" value="Chloramphenicol acetyltransferase-like domain"/>
    <property type="match status" value="2"/>
</dbReference>
<evidence type="ECO:0000256" key="2">
    <source>
        <dbReference type="ARBA" id="ARBA00022679"/>
    </source>
</evidence>